<keyword evidence="2" id="KW-0732">Signal</keyword>
<dbReference type="PANTHER" id="PTHR30344">
    <property type="entry name" value="6-PHOSPHOGLUCONOLACTONASE-RELATED"/>
    <property type="match status" value="1"/>
</dbReference>
<dbReference type="Proteomes" id="UP000699042">
    <property type="component" value="Unassembled WGS sequence"/>
</dbReference>
<evidence type="ECO:0000256" key="1">
    <source>
        <dbReference type="ARBA" id="ARBA00005564"/>
    </source>
</evidence>
<dbReference type="GO" id="GO:0016853">
    <property type="term" value="F:isomerase activity"/>
    <property type="evidence" value="ECO:0007669"/>
    <property type="project" value="UniProtKB-KW"/>
</dbReference>
<keyword evidence="4" id="KW-1185">Reference proteome</keyword>
<organism evidence="3 4">
    <name type="scientific">Colletotrichum scovillei</name>
    <dbReference type="NCBI Taxonomy" id="1209932"/>
    <lineage>
        <taxon>Eukaryota</taxon>
        <taxon>Fungi</taxon>
        <taxon>Dikarya</taxon>
        <taxon>Ascomycota</taxon>
        <taxon>Pezizomycotina</taxon>
        <taxon>Sordariomycetes</taxon>
        <taxon>Hypocreomycetidae</taxon>
        <taxon>Glomerellales</taxon>
        <taxon>Glomerellaceae</taxon>
        <taxon>Colletotrichum</taxon>
        <taxon>Colletotrichum acutatum species complex</taxon>
    </lineage>
</organism>
<keyword evidence="3" id="KW-0413">Isomerase</keyword>
<protein>
    <submittedName>
        <fullName evidence="3">Isomerase YbhE</fullName>
    </submittedName>
</protein>
<gene>
    <name evidence="3" type="ORF">JMJ77_013843</name>
</gene>
<dbReference type="EMBL" id="JAESDN010000006">
    <property type="protein sequence ID" value="KAG7048199.1"/>
    <property type="molecule type" value="Genomic_DNA"/>
</dbReference>
<evidence type="ECO:0000313" key="4">
    <source>
        <dbReference type="Proteomes" id="UP000699042"/>
    </source>
</evidence>
<dbReference type="InterPro" id="IPR019405">
    <property type="entry name" value="Lactonase_7-beta_prop"/>
</dbReference>
<dbReference type="Pfam" id="PF10282">
    <property type="entry name" value="Lactonase"/>
    <property type="match status" value="1"/>
</dbReference>
<evidence type="ECO:0000256" key="2">
    <source>
        <dbReference type="SAM" id="SignalP"/>
    </source>
</evidence>
<feature type="signal peptide" evidence="2">
    <location>
        <begin position="1"/>
        <end position="23"/>
    </location>
</feature>
<dbReference type="SUPFAM" id="SSF51004">
    <property type="entry name" value="C-terminal (heme d1) domain of cytochrome cd1-nitrite reductase"/>
    <property type="match status" value="1"/>
</dbReference>
<sequence>MPSTMGNTLGLLVCLTILRGALGATLIASHYSGQLYTLNLSSTNQLTIASTVSSGNRMPAWLDFDPVSKIVFIPDEVQWSQPLLKSFAISADGSMISKAQAQTAGGELHSTLYGPGNGYIATAQYDASTISTYGLPLGGTGQPLQKLTFTMSQPGPVPSRQDKPHPHSVFTDPSGKYLLSADLGADLIRVFSVGSSRILTQCTSFSTGLGDGPRHGAFRTQGNTTFLFTVNELSNSVTSWSVTYPATGCLVLAKKQTLSTFPPGKAAPAGSKAAEVHVKDNFLYTSNRNDQSFGTQQDSITAYSIDQSTGLLTYLETTSAYSFFPRTFSINNAGTMVAIGGQTSANVAVVERNATSGRLGKLLATLKVGNPGTVNQEDGLSAVIWNE</sequence>
<accession>A0A9P7R5P7</accession>
<reference evidence="3" key="1">
    <citation type="submission" date="2021-05" db="EMBL/GenBank/DDBJ databases">
        <title>Comparative genomics of three Colletotrichum scovillei strains and genetic complementation revealed genes involved fungal growth and virulence on chili pepper.</title>
        <authorList>
            <person name="Hsieh D.-K."/>
            <person name="Chuang S.-C."/>
            <person name="Chen C.-Y."/>
            <person name="Chao Y.-T."/>
            <person name="Lu M.-Y.J."/>
            <person name="Lee M.-H."/>
            <person name="Shih M.-C."/>
        </authorList>
    </citation>
    <scope>NUCLEOTIDE SEQUENCE</scope>
    <source>
        <strain evidence="3">Coll-153</strain>
    </source>
</reference>
<comment type="caution">
    <text evidence="3">The sequence shown here is derived from an EMBL/GenBank/DDBJ whole genome shotgun (WGS) entry which is preliminary data.</text>
</comment>
<feature type="chain" id="PRO_5040232868" evidence="2">
    <location>
        <begin position="24"/>
        <end position="387"/>
    </location>
</feature>
<dbReference type="InterPro" id="IPR015943">
    <property type="entry name" value="WD40/YVTN_repeat-like_dom_sf"/>
</dbReference>
<dbReference type="InterPro" id="IPR050282">
    <property type="entry name" value="Cycloisomerase_2"/>
</dbReference>
<proteinExistence type="inferred from homology"/>
<comment type="similarity">
    <text evidence="1">Belongs to the cycloisomerase 2 family.</text>
</comment>
<evidence type="ECO:0000313" key="3">
    <source>
        <dbReference type="EMBL" id="KAG7048199.1"/>
    </source>
</evidence>
<dbReference type="Gene3D" id="2.130.10.10">
    <property type="entry name" value="YVTN repeat-like/Quinoprotein amine dehydrogenase"/>
    <property type="match status" value="1"/>
</dbReference>
<dbReference type="AlphaFoldDB" id="A0A9P7R5P7"/>
<dbReference type="PANTHER" id="PTHR30344:SF1">
    <property type="entry name" value="6-PHOSPHOGLUCONOLACTONASE"/>
    <property type="match status" value="1"/>
</dbReference>
<dbReference type="GO" id="GO:0017057">
    <property type="term" value="F:6-phosphogluconolactonase activity"/>
    <property type="evidence" value="ECO:0007669"/>
    <property type="project" value="TreeGrafter"/>
</dbReference>
<dbReference type="InterPro" id="IPR011048">
    <property type="entry name" value="Haem_d1_sf"/>
</dbReference>
<name>A0A9P7R5P7_9PEZI</name>